<dbReference type="Gene3D" id="3.40.50.10090">
    <property type="match status" value="2"/>
</dbReference>
<dbReference type="STRING" id="670154.SAMN04488002_0423"/>
<gene>
    <name evidence="2" type="ORF">SAMN04488002_0423</name>
</gene>
<sequence length="223" mass="23335">MAQTIPSTVLLTRPLAASERFAAELRAPVVISPLMETVWIETAPLTAPPDAVAFTSQNGVEGFIRCQSWRGTAYCVGDRTAQAAKEAGFDAESAEGDIADLTALLAKRAPGAALVHARGRHVAGELGVRAVPLVVYEQRVMALTPEARKLLSAKDKVILPLFSPRSATLFAKQLTGAEQAQLVLVAMSEAVAQACTDSGMPVACIADAPDAASMKLAIEAVRG</sequence>
<accession>A0A1I6FVU6</accession>
<dbReference type="InterPro" id="IPR003754">
    <property type="entry name" value="4pyrrol_synth_uPrphyn_synth"/>
</dbReference>
<dbReference type="GO" id="GO:0033014">
    <property type="term" value="P:tetrapyrrole biosynthetic process"/>
    <property type="evidence" value="ECO:0007669"/>
    <property type="project" value="InterPro"/>
</dbReference>
<dbReference type="OrthoDB" id="7204250at2"/>
<reference evidence="3" key="1">
    <citation type="submission" date="2016-10" db="EMBL/GenBank/DDBJ databases">
        <authorList>
            <person name="Varghese N."/>
            <person name="Submissions S."/>
        </authorList>
    </citation>
    <scope>NUCLEOTIDE SEQUENCE [LARGE SCALE GENOMIC DNA]</scope>
    <source>
        <strain evidence="3">DSM 26921</strain>
    </source>
</reference>
<dbReference type="CDD" id="cd06578">
    <property type="entry name" value="HemD"/>
    <property type="match status" value="1"/>
</dbReference>
<dbReference type="EMBL" id="FOYO01000001">
    <property type="protein sequence ID" value="SFR34072.1"/>
    <property type="molecule type" value="Genomic_DNA"/>
</dbReference>
<dbReference type="GO" id="GO:0004852">
    <property type="term" value="F:uroporphyrinogen-III synthase activity"/>
    <property type="evidence" value="ECO:0007669"/>
    <property type="project" value="InterPro"/>
</dbReference>
<proteinExistence type="predicted"/>
<keyword evidence="3" id="KW-1185">Reference proteome</keyword>
<evidence type="ECO:0000313" key="2">
    <source>
        <dbReference type="EMBL" id="SFR34072.1"/>
    </source>
</evidence>
<organism evidence="2 3">
    <name type="scientific">Litoreibacter janthinus</name>
    <dbReference type="NCBI Taxonomy" id="670154"/>
    <lineage>
        <taxon>Bacteria</taxon>
        <taxon>Pseudomonadati</taxon>
        <taxon>Pseudomonadota</taxon>
        <taxon>Alphaproteobacteria</taxon>
        <taxon>Rhodobacterales</taxon>
        <taxon>Roseobacteraceae</taxon>
        <taxon>Litoreibacter</taxon>
    </lineage>
</organism>
<dbReference type="RefSeq" id="WP_139229777.1">
    <property type="nucleotide sequence ID" value="NZ_FOYO01000001.1"/>
</dbReference>
<dbReference type="Pfam" id="PF02602">
    <property type="entry name" value="HEM4"/>
    <property type="match status" value="1"/>
</dbReference>
<dbReference type="Proteomes" id="UP000199658">
    <property type="component" value="Unassembled WGS sequence"/>
</dbReference>
<dbReference type="AlphaFoldDB" id="A0A1I6FVU6"/>
<name>A0A1I6FVU6_9RHOB</name>
<dbReference type="SUPFAM" id="SSF69618">
    <property type="entry name" value="HemD-like"/>
    <property type="match status" value="1"/>
</dbReference>
<feature type="domain" description="Tetrapyrrole biosynthesis uroporphyrinogen III synthase" evidence="1">
    <location>
        <begin position="27"/>
        <end position="214"/>
    </location>
</feature>
<evidence type="ECO:0000259" key="1">
    <source>
        <dbReference type="Pfam" id="PF02602"/>
    </source>
</evidence>
<dbReference type="InterPro" id="IPR036108">
    <property type="entry name" value="4pyrrol_syn_uPrphyn_synt_sf"/>
</dbReference>
<evidence type="ECO:0000313" key="3">
    <source>
        <dbReference type="Proteomes" id="UP000199658"/>
    </source>
</evidence>
<protein>
    <submittedName>
        <fullName evidence="2">Uroporphyrinogen-III synthase</fullName>
    </submittedName>
</protein>